<keyword evidence="4 6" id="KW-1133">Transmembrane helix</keyword>
<dbReference type="InterPro" id="IPR050833">
    <property type="entry name" value="Poly_Biosynth_Transport"/>
</dbReference>
<feature type="transmembrane region" description="Helical" evidence="6">
    <location>
        <begin position="116"/>
        <end position="139"/>
    </location>
</feature>
<feature type="transmembrane region" description="Helical" evidence="6">
    <location>
        <begin position="448"/>
        <end position="469"/>
    </location>
</feature>
<evidence type="ECO:0000256" key="3">
    <source>
        <dbReference type="ARBA" id="ARBA00022692"/>
    </source>
</evidence>
<comment type="caution">
    <text evidence="7">The sequence shown here is derived from an EMBL/GenBank/DDBJ whole genome shotgun (WGS) entry which is preliminary data.</text>
</comment>
<evidence type="ECO:0000256" key="1">
    <source>
        <dbReference type="ARBA" id="ARBA00004651"/>
    </source>
</evidence>
<feature type="transmembrane region" description="Helical" evidence="6">
    <location>
        <begin position="266"/>
        <end position="283"/>
    </location>
</feature>
<evidence type="ECO:0000256" key="6">
    <source>
        <dbReference type="SAM" id="Phobius"/>
    </source>
</evidence>
<dbReference type="PANTHER" id="PTHR30250">
    <property type="entry name" value="PST FAMILY PREDICTED COLANIC ACID TRANSPORTER"/>
    <property type="match status" value="1"/>
</dbReference>
<feature type="transmembrane region" description="Helical" evidence="6">
    <location>
        <begin position="364"/>
        <end position="384"/>
    </location>
</feature>
<feature type="transmembrane region" description="Helical" evidence="6">
    <location>
        <begin position="12"/>
        <end position="34"/>
    </location>
</feature>
<comment type="subcellular location">
    <subcellularLocation>
        <location evidence="1">Cell membrane</location>
        <topology evidence="1">Multi-pass membrane protein</topology>
    </subcellularLocation>
</comment>
<dbReference type="Pfam" id="PF01943">
    <property type="entry name" value="Polysacc_synt"/>
    <property type="match status" value="1"/>
</dbReference>
<feature type="transmembrane region" description="Helical" evidence="6">
    <location>
        <begin position="390"/>
        <end position="411"/>
    </location>
</feature>
<dbReference type="InterPro" id="IPR002797">
    <property type="entry name" value="Polysacc_synth"/>
</dbReference>
<keyword evidence="5 6" id="KW-0472">Membrane</keyword>
<keyword evidence="2" id="KW-1003">Cell membrane</keyword>
<feature type="transmembrane region" description="Helical" evidence="6">
    <location>
        <begin position="304"/>
        <end position="325"/>
    </location>
</feature>
<feature type="transmembrane region" description="Helical" evidence="6">
    <location>
        <begin position="331"/>
        <end position="357"/>
    </location>
</feature>
<dbReference type="EMBL" id="VXRG01000035">
    <property type="protein sequence ID" value="MXY92522.1"/>
    <property type="molecule type" value="Genomic_DNA"/>
</dbReference>
<dbReference type="PANTHER" id="PTHR30250:SF11">
    <property type="entry name" value="O-ANTIGEN TRANSPORTER-RELATED"/>
    <property type="match status" value="1"/>
</dbReference>
<organism evidence="7">
    <name type="scientific">Caldilineaceae bacterium SB0664_bin_27</name>
    <dbReference type="NCBI Taxonomy" id="2605260"/>
    <lineage>
        <taxon>Bacteria</taxon>
        <taxon>Bacillati</taxon>
        <taxon>Chloroflexota</taxon>
        <taxon>Caldilineae</taxon>
        <taxon>Caldilineales</taxon>
        <taxon>Caldilineaceae</taxon>
    </lineage>
</organism>
<evidence type="ECO:0000256" key="2">
    <source>
        <dbReference type="ARBA" id="ARBA00022475"/>
    </source>
</evidence>
<feature type="transmembrane region" description="Helical" evidence="6">
    <location>
        <begin position="423"/>
        <end position="442"/>
    </location>
</feature>
<dbReference type="AlphaFoldDB" id="A0A6B0YS03"/>
<keyword evidence="3 6" id="KW-0812">Transmembrane</keyword>
<evidence type="ECO:0000256" key="4">
    <source>
        <dbReference type="ARBA" id="ARBA00022989"/>
    </source>
</evidence>
<dbReference type="GO" id="GO:0005886">
    <property type="term" value="C:plasma membrane"/>
    <property type="evidence" value="ECO:0007669"/>
    <property type="project" value="UniProtKB-SubCell"/>
</dbReference>
<feature type="transmembrane region" description="Helical" evidence="6">
    <location>
        <begin position="177"/>
        <end position="195"/>
    </location>
</feature>
<feature type="transmembrane region" description="Helical" evidence="6">
    <location>
        <begin position="151"/>
        <end position="171"/>
    </location>
</feature>
<feature type="transmembrane region" description="Helical" evidence="6">
    <location>
        <begin position="224"/>
        <end position="246"/>
    </location>
</feature>
<protein>
    <submittedName>
        <fullName evidence="7">Oligosaccharide flippase family protein</fullName>
    </submittedName>
</protein>
<sequence length="502" mass="53826">MSVYQTIARNTYWSALSTVGGLVMGLITSIVLARSLGAPVLGQYNYWLWLIGLLALIASPGLPQAMTKFGAEYLGREDRETASAIFARLLRIELVLGALVGGIVLLYTLIVPSSDTAALALVAFSVLFLVVELFLLAAAKGALDFRIFSQASLIGGFLYGAAAIAIVSLGYGIYPLLLAYIGRRIVTILLIGWKLPDHYTAWSTETLTLLPELRHRIIRYSRDVVLIFATTAIPYERLGVFFLKLFASDVDIAYYSQSFDLAVKSMAIPAIFTATLLPTFASLQGQDDRERIERVYLSSNRIAAAIAMPIGLGGAAVASSFALLYGPEFLAMAPILAIFFVGSIAGAMATVSVSLLYSLEEQSYIVRLNAVVALVNIALSLLLVPSFGATGAALATCVSHTASSAMLMAYAARRLQVVLPFQVLGRILVAALTAGLAAWLISMWLGGLVVAFAAGLLIYPVMLRAVAALDESDRRLLGRLSQHLPQSLAPAYQNLVSFLVRS</sequence>
<feature type="transmembrane region" description="Helical" evidence="6">
    <location>
        <begin position="88"/>
        <end position="110"/>
    </location>
</feature>
<proteinExistence type="predicted"/>
<name>A0A6B0YS03_9CHLR</name>
<evidence type="ECO:0000313" key="7">
    <source>
        <dbReference type="EMBL" id="MXY92522.1"/>
    </source>
</evidence>
<reference evidence="7" key="1">
    <citation type="submission" date="2019-09" db="EMBL/GenBank/DDBJ databases">
        <title>Characterisation of the sponge microbiome using genome-centric metagenomics.</title>
        <authorList>
            <person name="Engelberts J.P."/>
            <person name="Robbins S.J."/>
            <person name="De Goeij J.M."/>
            <person name="Aranda M."/>
            <person name="Bell S.C."/>
            <person name="Webster N.S."/>
        </authorList>
    </citation>
    <scope>NUCLEOTIDE SEQUENCE</scope>
    <source>
        <strain evidence="7">SB0664_bin_27</strain>
    </source>
</reference>
<feature type="transmembrane region" description="Helical" evidence="6">
    <location>
        <begin position="46"/>
        <end position="67"/>
    </location>
</feature>
<gene>
    <name evidence="7" type="ORF">F4Y42_03640</name>
</gene>
<evidence type="ECO:0000256" key="5">
    <source>
        <dbReference type="ARBA" id="ARBA00023136"/>
    </source>
</evidence>
<accession>A0A6B0YS03</accession>